<evidence type="ECO:0000313" key="3">
    <source>
        <dbReference type="EMBL" id="WNH47893.1"/>
    </source>
</evidence>
<feature type="transmembrane region" description="Helical" evidence="1">
    <location>
        <begin position="106"/>
        <end position="126"/>
    </location>
</feature>
<organism evidence="3 4">
    <name type="scientific">Stenotrophomonas aracearum</name>
    <dbReference type="NCBI Taxonomy" id="3003272"/>
    <lineage>
        <taxon>Bacteria</taxon>
        <taxon>Pseudomonadati</taxon>
        <taxon>Pseudomonadota</taxon>
        <taxon>Gammaproteobacteria</taxon>
        <taxon>Lysobacterales</taxon>
        <taxon>Lysobacteraceae</taxon>
        <taxon>Stenotrophomonas</taxon>
    </lineage>
</organism>
<feature type="transmembrane region" description="Helical" evidence="1">
    <location>
        <begin position="262"/>
        <end position="281"/>
    </location>
</feature>
<feature type="transmembrane region" description="Helical" evidence="1">
    <location>
        <begin position="178"/>
        <end position="196"/>
    </location>
</feature>
<dbReference type="RefSeq" id="WP_311182583.1">
    <property type="nucleotide sequence ID" value="NZ_CP115543.1"/>
</dbReference>
<dbReference type="PANTHER" id="PTHR23028">
    <property type="entry name" value="ACETYLTRANSFERASE"/>
    <property type="match status" value="1"/>
</dbReference>
<evidence type="ECO:0000256" key="1">
    <source>
        <dbReference type="SAM" id="Phobius"/>
    </source>
</evidence>
<feature type="domain" description="Acyltransferase 3" evidence="2">
    <location>
        <begin position="27"/>
        <end position="345"/>
    </location>
</feature>
<keyword evidence="1" id="KW-0472">Membrane</keyword>
<feature type="transmembrane region" description="Helical" evidence="1">
    <location>
        <begin position="331"/>
        <end position="348"/>
    </location>
</feature>
<keyword evidence="3" id="KW-0012">Acyltransferase</keyword>
<name>A0ABY9YAK1_9GAMM</name>
<feature type="transmembrane region" description="Helical" evidence="1">
    <location>
        <begin position="229"/>
        <end position="250"/>
    </location>
</feature>
<evidence type="ECO:0000259" key="2">
    <source>
        <dbReference type="Pfam" id="PF01757"/>
    </source>
</evidence>
<dbReference type="Proteomes" id="UP001305421">
    <property type="component" value="Chromosome"/>
</dbReference>
<dbReference type="PANTHER" id="PTHR23028:SF131">
    <property type="entry name" value="BLR2367 PROTEIN"/>
    <property type="match status" value="1"/>
</dbReference>
<dbReference type="GO" id="GO:0016746">
    <property type="term" value="F:acyltransferase activity"/>
    <property type="evidence" value="ECO:0007669"/>
    <property type="project" value="UniProtKB-KW"/>
</dbReference>
<reference evidence="3 4" key="1">
    <citation type="submission" date="2022-12" db="EMBL/GenBank/DDBJ databases">
        <title>Two new species, Stenotrophomonas aracearum and Stenotrophomonas oahuensis, isolated from Anthurium (Araceae family) in Hawaii.</title>
        <authorList>
            <person name="Chunag S.C."/>
            <person name="Dobhal S."/>
            <person name="Alvarez A."/>
            <person name="Arif M."/>
        </authorList>
    </citation>
    <scope>NUCLEOTIDE SEQUENCE [LARGE SCALE GENOMIC DNA]</scope>
    <source>
        <strain evidence="3 4">A5588</strain>
    </source>
</reference>
<feature type="transmembrane region" description="Helical" evidence="1">
    <location>
        <begin position="202"/>
        <end position="222"/>
    </location>
</feature>
<gene>
    <name evidence="3" type="ORF">PDM28_14590</name>
</gene>
<accession>A0ABY9YAK1</accession>
<feature type="transmembrane region" description="Helical" evidence="1">
    <location>
        <begin position="21"/>
        <end position="44"/>
    </location>
</feature>
<feature type="transmembrane region" description="Helical" evidence="1">
    <location>
        <begin position="146"/>
        <end position="171"/>
    </location>
</feature>
<keyword evidence="4" id="KW-1185">Reference proteome</keyword>
<dbReference type="Pfam" id="PF01757">
    <property type="entry name" value="Acyl_transf_3"/>
    <property type="match status" value="1"/>
</dbReference>
<keyword evidence="1" id="KW-0812">Transmembrane</keyword>
<keyword evidence="3" id="KW-0808">Transferase</keyword>
<sequence>MSHRHEGEPSPAETSVTSAGLARPLLGIQVLRAAAALAVVIYHMVHAEDVHGGGVSVLGGPAHFGYAGVDVFFVISGFIVATITAGKLGNAKYAVEFMCRRAVRIVPLYWLCTLAIAAVLTLHPNALSSEFENKSLLDSLLMIPQAGGPLLAVGWTLSYEIFFYAMAALGLAFGSRAAIHKALLGWALVLPFLQAVPATGPWISLLTSPLSIEFIAGALAGLHWRRLPSILALPAIASGIAWMIAAGFLLLDVPGHGHSDGVRTLAFGLPATLLIAGLARLEADGKAVAPKLLVQLGDASYSLYLTHLFVLSLVARLGSGLDVTGTVTGNTMLLIITFIASWITALTVHKYVEKPLMKIGNHVMQTRIRKRCTN</sequence>
<protein>
    <submittedName>
        <fullName evidence="3">Acyltransferase</fullName>
    </submittedName>
</protein>
<dbReference type="InterPro" id="IPR050879">
    <property type="entry name" value="Acyltransferase_3"/>
</dbReference>
<dbReference type="InterPro" id="IPR002656">
    <property type="entry name" value="Acyl_transf_3_dom"/>
</dbReference>
<keyword evidence="1" id="KW-1133">Transmembrane helix</keyword>
<dbReference type="EMBL" id="CP115543">
    <property type="protein sequence ID" value="WNH47893.1"/>
    <property type="molecule type" value="Genomic_DNA"/>
</dbReference>
<evidence type="ECO:0000313" key="4">
    <source>
        <dbReference type="Proteomes" id="UP001305421"/>
    </source>
</evidence>
<proteinExistence type="predicted"/>
<feature type="transmembrane region" description="Helical" evidence="1">
    <location>
        <begin position="64"/>
        <end position="85"/>
    </location>
</feature>